<dbReference type="InterPro" id="IPR008979">
    <property type="entry name" value="Galactose-bd-like_sf"/>
</dbReference>
<dbReference type="EC" id="3.2.1.51" evidence="3"/>
<dbReference type="SMART" id="SM00812">
    <property type="entry name" value="Alpha_L_fucos"/>
    <property type="match status" value="1"/>
</dbReference>
<keyword evidence="9" id="KW-1185">Reference proteome</keyword>
<keyword evidence="4" id="KW-0732">Signal</keyword>
<dbReference type="InterPro" id="IPR016286">
    <property type="entry name" value="FUC_metazoa-typ"/>
</dbReference>
<dbReference type="EMBL" id="QPJD01000012">
    <property type="protein sequence ID" value="RCW44354.1"/>
    <property type="molecule type" value="Genomic_DNA"/>
</dbReference>
<protein>
    <recommendedName>
        <fullName evidence="3">alpha-L-fucosidase</fullName>
        <ecNumber evidence="3">3.2.1.51</ecNumber>
    </recommendedName>
</protein>
<dbReference type="Proteomes" id="UP000252415">
    <property type="component" value="Unassembled WGS sequence"/>
</dbReference>
<reference evidence="8 9" key="1">
    <citation type="submission" date="2018-07" db="EMBL/GenBank/DDBJ databases">
        <title>Genomic Encyclopedia of Type Strains, Phase III (KMG-III): the genomes of soil and plant-associated and newly described type strains.</title>
        <authorList>
            <person name="Whitman W."/>
        </authorList>
    </citation>
    <scope>NUCLEOTIDE SEQUENCE [LARGE SCALE GENOMIC DNA]</scope>
    <source>
        <strain evidence="8 9">CECT 7506</strain>
    </source>
</reference>
<dbReference type="InterPro" id="IPR017853">
    <property type="entry name" value="GH"/>
</dbReference>
<evidence type="ECO:0000256" key="5">
    <source>
        <dbReference type="ARBA" id="ARBA00022801"/>
    </source>
</evidence>
<organism evidence="8 9">
    <name type="scientific">Paenibacillus prosopidis</name>
    <dbReference type="NCBI Taxonomy" id="630520"/>
    <lineage>
        <taxon>Bacteria</taxon>
        <taxon>Bacillati</taxon>
        <taxon>Bacillota</taxon>
        <taxon>Bacilli</taxon>
        <taxon>Bacillales</taxon>
        <taxon>Paenibacillaceae</taxon>
        <taxon>Paenibacillus</taxon>
    </lineage>
</organism>
<dbReference type="InterPro" id="IPR000933">
    <property type="entry name" value="Glyco_hydro_29"/>
</dbReference>
<accession>A0A368VT50</accession>
<dbReference type="SUPFAM" id="SSF51445">
    <property type="entry name" value="(Trans)glycosidases"/>
    <property type="match status" value="1"/>
</dbReference>
<dbReference type="GO" id="GO:0004560">
    <property type="term" value="F:alpha-L-fucosidase activity"/>
    <property type="evidence" value="ECO:0007669"/>
    <property type="project" value="InterPro"/>
</dbReference>
<name>A0A368VT50_9BACL</name>
<evidence type="ECO:0000256" key="2">
    <source>
        <dbReference type="ARBA" id="ARBA00007951"/>
    </source>
</evidence>
<evidence type="ECO:0000256" key="1">
    <source>
        <dbReference type="ARBA" id="ARBA00004071"/>
    </source>
</evidence>
<dbReference type="GO" id="GO:0016139">
    <property type="term" value="P:glycoside catabolic process"/>
    <property type="evidence" value="ECO:0007669"/>
    <property type="project" value="TreeGrafter"/>
</dbReference>
<comment type="function">
    <text evidence="1">Alpha-L-fucosidase is responsible for hydrolyzing the alpha-1,6-linked fucose joined to the reducing-end N-acetylglucosamine of the carbohydrate moieties of glycoproteins.</text>
</comment>
<dbReference type="GO" id="GO:0005764">
    <property type="term" value="C:lysosome"/>
    <property type="evidence" value="ECO:0007669"/>
    <property type="project" value="TreeGrafter"/>
</dbReference>
<evidence type="ECO:0000313" key="9">
    <source>
        <dbReference type="Proteomes" id="UP000252415"/>
    </source>
</evidence>
<dbReference type="PANTHER" id="PTHR10030">
    <property type="entry name" value="ALPHA-L-FUCOSIDASE"/>
    <property type="match status" value="1"/>
</dbReference>
<dbReference type="Gene3D" id="2.60.120.260">
    <property type="entry name" value="Galactose-binding domain-like"/>
    <property type="match status" value="1"/>
</dbReference>
<comment type="caution">
    <text evidence="8">The sequence shown here is derived from an EMBL/GenBank/DDBJ whole genome shotgun (WGS) entry which is preliminary data.</text>
</comment>
<dbReference type="AlphaFoldDB" id="A0A368VT50"/>
<evidence type="ECO:0000256" key="4">
    <source>
        <dbReference type="ARBA" id="ARBA00022729"/>
    </source>
</evidence>
<dbReference type="InterPro" id="IPR057739">
    <property type="entry name" value="Glyco_hydro_29_N"/>
</dbReference>
<comment type="similarity">
    <text evidence="2">Belongs to the glycosyl hydrolase 29 family.</text>
</comment>
<dbReference type="Gene3D" id="3.20.20.80">
    <property type="entry name" value="Glycosidases"/>
    <property type="match status" value="1"/>
</dbReference>
<proteinExistence type="inferred from homology"/>
<dbReference type="PANTHER" id="PTHR10030:SF37">
    <property type="entry name" value="ALPHA-L-FUCOSIDASE-RELATED"/>
    <property type="match status" value="1"/>
</dbReference>
<gene>
    <name evidence="8" type="ORF">DFP97_112220</name>
</gene>
<keyword evidence="5" id="KW-0378">Hydrolase</keyword>
<dbReference type="SUPFAM" id="SSF49785">
    <property type="entry name" value="Galactose-binding domain-like"/>
    <property type="match status" value="1"/>
</dbReference>
<evidence type="ECO:0000259" key="7">
    <source>
        <dbReference type="Pfam" id="PF01120"/>
    </source>
</evidence>
<dbReference type="GO" id="GO:0006004">
    <property type="term" value="P:fucose metabolic process"/>
    <property type="evidence" value="ECO:0007669"/>
    <property type="project" value="InterPro"/>
</dbReference>
<feature type="domain" description="Glycoside hydrolase family 29 N-terminal" evidence="7">
    <location>
        <begin position="45"/>
        <end position="306"/>
    </location>
</feature>
<keyword evidence="6" id="KW-0326">Glycosidase</keyword>
<dbReference type="PRINTS" id="PR00741">
    <property type="entry name" value="GLHYDRLASE29"/>
</dbReference>
<evidence type="ECO:0000256" key="3">
    <source>
        <dbReference type="ARBA" id="ARBA00012662"/>
    </source>
</evidence>
<sequence length="410" mass="46468">MTEHTLARPSKQQLAWQDLELGLFCHFGLNTFCDREWGEGSDSPAAFNPAALDARQWVTTAKRAGFNYFMLTAKHHDGFCLWPTETTDYSVKSSPWKSGQGDVVRECADACREEGMRFGLYISPWDRHDPRYPDEAAYNDVYCAQLTELLTGYGPLVEVWFDGAGSEGRQYDWPRIMGLVKQYQPDAMVFNMGAPTVRWVGNEDGIAPYPCWNAAEAARVSMFTNDMTAWLPDTPEWVPAECPVPIRGNHWFWHPNDETPLRSLEELIGIYERSVGHGATLLLNVAPDNRGLFLEEEVQRVIELGDEIKRRYAVALAESSGGGRSIRIQLNREEDIHRMVMMEQIEHGERVRSYVVEAESGGDWIEIARGSAIGHKKIDSLTVPIRTSHIRLTVLESVGEPHIRSFSVYK</sequence>
<dbReference type="Pfam" id="PF01120">
    <property type="entry name" value="Alpha_L_fucos"/>
    <property type="match status" value="1"/>
</dbReference>
<dbReference type="RefSeq" id="WP_245976439.1">
    <property type="nucleotide sequence ID" value="NZ_QPJD01000012.1"/>
</dbReference>
<evidence type="ECO:0000313" key="8">
    <source>
        <dbReference type="EMBL" id="RCW44354.1"/>
    </source>
</evidence>
<evidence type="ECO:0000256" key="6">
    <source>
        <dbReference type="ARBA" id="ARBA00023295"/>
    </source>
</evidence>